<dbReference type="EMBL" id="ASGP02000002">
    <property type="protein sequence ID" value="KAH9521964.1"/>
    <property type="molecule type" value="Genomic_DNA"/>
</dbReference>
<feature type="region of interest" description="Disordered" evidence="1">
    <location>
        <begin position="55"/>
        <end position="79"/>
    </location>
</feature>
<protein>
    <submittedName>
        <fullName evidence="2">Uncharacterized protein</fullName>
    </submittedName>
</protein>
<evidence type="ECO:0000256" key="1">
    <source>
        <dbReference type="SAM" id="MobiDB-lite"/>
    </source>
</evidence>
<accession>A0A922L6Q7</accession>
<evidence type="ECO:0000313" key="3">
    <source>
        <dbReference type="Proteomes" id="UP000790347"/>
    </source>
</evidence>
<keyword evidence="3" id="KW-1185">Reference proteome</keyword>
<dbReference type="Proteomes" id="UP000790347">
    <property type="component" value="Unassembled WGS sequence"/>
</dbReference>
<organism evidence="2 3">
    <name type="scientific">Dermatophagoides farinae</name>
    <name type="common">American house dust mite</name>
    <dbReference type="NCBI Taxonomy" id="6954"/>
    <lineage>
        <taxon>Eukaryota</taxon>
        <taxon>Metazoa</taxon>
        <taxon>Ecdysozoa</taxon>
        <taxon>Arthropoda</taxon>
        <taxon>Chelicerata</taxon>
        <taxon>Arachnida</taxon>
        <taxon>Acari</taxon>
        <taxon>Acariformes</taxon>
        <taxon>Sarcoptiformes</taxon>
        <taxon>Astigmata</taxon>
        <taxon>Psoroptidia</taxon>
        <taxon>Analgoidea</taxon>
        <taxon>Pyroglyphidae</taxon>
        <taxon>Dermatophagoidinae</taxon>
        <taxon>Dermatophagoides</taxon>
    </lineage>
</organism>
<reference evidence="2" key="1">
    <citation type="submission" date="2013-05" db="EMBL/GenBank/DDBJ databases">
        <authorList>
            <person name="Yim A.K.Y."/>
            <person name="Chan T.F."/>
            <person name="Ji K.M."/>
            <person name="Liu X.Y."/>
            <person name="Zhou J.W."/>
            <person name="Li R.Q."/>
            <person name="Yang K.Y."/>
            <person name="Li J."/>
            <person name="Li M."/>
            <person name="Law P.T.W."/>
            <person name="Wu Y.L."/>
            <person name="Cai Z.L."/>
            <person name="Qin H."/>
            <person name="Bao Y."/>
            <person name="Leung R.K.K."/>
            <person name="Ng P.K.S."/>
            <person name="Zou J."/>
            <person name="Zhong X.J."/>
            <person name="Ran P.X."/>
            <person name="Zhong N.S."/>
            <person name="Liu Z.G."/>
            <person name="Tsui S.K.W."/>
        </authorList>
    </citation>
    <scope>NUCLEOTIDE SEQUENCE</scope>
    <source>
        <strain evidence="2">Derf</strain>
        <tissue evidence="2">Whole organism</tissue>
    </source>
</reference>
<comment type="caution">
    <text evidence="2">The sequence shown here is derived from an EMBL/GenBank/DDBJ whole genome shotgun (WGS) entry which is preliminary data.</text>
</comment>
<sequence>MTCDMEFEIFFYLHEQQQQNLTHLFSSKKPIFFPEKTSYFEFQIKKHRPPVFVMDQKSKKQNKKEESLSTILPHYETKN</sequence>
<reference evidence="2" key="2">
    <citation type="journal article" date="2022" name="Res Sq">
        <title>Comparative Genomics Reveals Insights into the Divergent Evolution of Astigmatic Mites and Household Pest Adaptations.</title>
        <authorList>
            <person name="Xiong Q."/>
            <person name="Wan A.T.-Y."/>
            <person name="Liu X.-Y."/>
            <person name="Fung C.S.-H."/>
            <person name="Xiao X."/>
            <person name="Malainual N."/>
            <person name="Hou J."/>
            <person name="Wang L."/>
            <person name="Wang M."/>
            <person name="Yang K."/>
            <person name="Cui Y."/>
            <person name="Leung E."/>
            <person name="Nong W."/>
            <person name="Shin S.-K."/>
            <person name="Au S."/>
            <person name="Jeong K.Y."/>
            <person name="Chew F.T."/>
            <person name="Hui J."/>
            <person name="Leung T.F."/>
            <person name="Tungtrongchitr A."/>
            <person name="Zhong N."/>
            <person name="Liu Z."/>
            <person name="Tsui S."/>
        </authorList>
    </citation>
    <scope>NUCLEOTIDE SEQUENCE</scope>
    <source>
        <strain evidence="2">Derf</strain>
        <tissue evidence="2">Whole organism</tissue>
    </source>
</reference>
<evidence type="ECO:0000313" key="2">
    <source>
        <dbReference type="EMBL" id="KAH9521964.1"/>
    </source>
</evidence>
<name>A0A922L6Q7_DERFA</name>
<dbReference type="AlphaFoldDB" id="A0A922L6Q7"/>
<gene>
    <name evidence="2" type="ORF">DERF_005572</name>
</gene>
<proteinExistence type="predicted"/>